<reference evidence="2" key="1">
    <citation type="submission" date="2018-02" db="EMBL/GenBank/DDBJ databases">
        <title>Complete genome of Klebsiella pneumoniae Podoviridae bacteriophage KP8.</title>
        <authorList>
            <person name="Bokovaya O."/>
            <person name="Tikunov A."/>
            <person name="Morozova V."/>
        </authorList>
    </citation>
    <scope>NUCLEOTIDE SEQUENCE [LARGE SCALE GENOMIC DNA]</scope>
</reference>
<dbReference type="KEGG" id="vg:55607636"/>
<sequence length="164" mass="18215">MHPILYEILTFCLGVLTDRGTQHKPNQLSGEYKMAIESFAKTFGNKSNAATAPADSKPKAQYWLNIGYVANEGTEDEKFISLPTGIPLDTQEHLPTNSSNADFRALRCAQNDLLDQLMDFAKDLEPGAEGIIQLQVQLRRVKAPEADIPAEENKYARTLSFVSK</sequence>
<name>A0A2P1CCE8_9CAUD</name>
<evidence type="ECO:0000313" key="2">
    <source>
        <dbReference type="Proteomes" id="UP000241488"/>
    </source>
</evidence>
<dbReference type="RefSeq" id="YP_009837446.1">
    <property type="nucleotide sequence ID" value="NC_048700.1"/>
</dbReference>
<proteinExistence type="predicted"/>
<protein>
    <submittedName>
        <fullName evidence="1">RNA polymerase 1 subunit A</fullName>
    </submittedName>
</protein>
<accession>A0A2P1CCE8</accession>
<keyword evidence="2" id="KW-1185">Reference proteome</keyword>
<dbReference type="GeneID" id="55607636"/>
<dbReference type="Proteomes" id="UP000241488">
    <property type="component" value="Segment"/>
</dbReference>
<dbReference type="EMBL" id="MG922974">
    <property type="protein sequence ID" value="AVJ48917.1"/>
    <property type="molecule type" value="Genomic_DNA"/>
</dbReference>
<evidence type="ECO:0000313" key="1">
    <source>
        <dbReference type="EMBL" id="AVJ48917.1"/>
    </source>
</evidence>
<organism evidence="1 2">
    <name type="scientific">Klebsiella phage KP8</name>
    <dbReference type="NCBI Taxonomy" id="2099850"/>
    <lineage>
        <taxon>Viruses</taxon>
        <taxon>Duplodnaviria</taxon>
        <taxon>Heunggongvirae</taxon>
        <taxon>Uroviricota</taxon>
        <taxon>Caudoviricetes</taxon>
        <taxon>Schitoviridae</taxon>
        <taxon>Enquatrovirinae</taxon>
        <taxon>Kaypoctavirus</taxon>
        <taxon>Kaypoctavirus KP8</taxon>
    </lineage>
</organism>